<keyword evidence="7" id="KW-0547">Nucleotide-binding</keyword>
<dbReference type="EMBL" id="CP045119">
    <property type="protein sequence ID" value="QIN82628.1"/>
    <property type="molecule type" value="Genomic_DNA"/>
</dbReference>
<dbReference type="Gene3D" id="1.20.120.1320">
    <property type="entry name" value="Aspartokinase, catalytic domain"/>
    <property type="match status" value="1"/>
</dbReference>
<comment type="pathway">
    <text evidence="12">Amino-acid biosynthesis; L-threonine biosynthesis; L-threonine from L-aspartate: step 1/5.</text>
</comment>
<dbReference type="Proteomes" id="UP000501452">
    <property type="component" value="Chromosome"/>
</dbReference>
<dbReference type="PANTHER" id="PTHR21499:SF59">
    <property type="entry name" value="ASPARTOKINASE"/>
    <property type="match status" value="1"/>
</dbReference>
<keyword evidence="9" id="KW-0067">ATP-binding</keyword>
<dbReference type="EC" id="2.7.2.4" evidence="4 11"/>
<reference evidence="14 15" key="1">
    <citation type="submission" date="2019-10" db="EMBL/GenBank/DDBJ databases">
        <title>Rubrobacter sp nov SCSIO 52090 isolated from a deep-sea sediment in the South China Sea.</title>
        <authorList>
            <person name="Chen R.W."/>
        </authorList>
    </citation>
    <scope>NUCLEOTIDE SEQUENCE [LARGE SCALE GENOMIC DNA]</scope>
    <source>
        <strain evidence="14 15">SCSIO 52909</strain>
    </source>
</reference>
<dbReference type="AlphaFoldDB" id="A0A6G8Q867"/>
<evidence type="ECO:0000256" key="11">
    <source>
        <dbReference type="RuleBase" id="RU003448"/>
    </source>
</evidence>
<keyword evidence="6 11" id="KW-0808">Transferase</keyword>
<dbReference type="UniPathway" id="UPA00034">
    <property type="reaction ID" value="UER00015"/>
</dbReference>
<gene>
    <name evidence="14" type="ORF">GBA63_08220</name>
</gene>
<dbReference type="GO" id="GO:0009090">
    <property type="term" value="P:homoserine biosynthetic process"/>
    <property type="evidence" value="ECO:0007669"/>
    <property type="project" value="TreeGrafter"/>
</dbReference>
<dbReference type="InterPro" id="IPR042199">
    <property type="entry name" value="AsparK_Bifunc_asparK/hSer_DH"/>
</dbReference>
<comment type="catalytic activity">
    <reaction evidence="11">
        <text>L-aspartate + ATP = 4-phospho-L-aspartate + ADP</text>
        <dbReference type="Rhea" id="RHEA:23776"/>
        <dbReference type="ChEBI" id="CHEBI:29991"/>
        <dbReference type="ChEBI" id="CHEBI:30616"/>
        <dbReference type="ChEBI" id="CHEBI:57535"/>
        <dbReference type="ChEBI" id="CHEBI:456216"/>
        <dbReference type="EC" id="2.7.2.4"/>
    </reaction>
</comment>
<dbReference type="GO" id="GO:0009088">
    <property type="term" value="P:threonine biosynthetic process"/>
    <property type="evidence" value="ECO:0007669"/>
    <property type="project" value="UniProtKB-UniPathway"/>
</dbReference>
<dbReference type="GO" id="GO:0005524">
    <property type="term" value="F:ATP binding"/>
    <property type="evidence" value="ECO:0007669"/>
    <property type="project" value="UniProtKB-KW"/>
</dbReference>
<dbReference type="GO" id="GO:0019877">
    <property type="term" value="P:diaminopimelate biosynthetic process"/>
    <property type="evidence" value="ECO:0007669"/>
    <property type="project" value="UniProtKB-KW"/>
</dbReference>
<dbReference type="NCBIfam" id="TIGR00657">
    <property type="entry name" value="asp_kinases"/>
    <property type="match status" value="1"/>
</dbReference>
<accession>A0A6G8Q867</accession>
<keyword evidence="12" id="KW-0028">Amino-acid biosynthesis</keyword>
<dbReference type="PANTHER" id="PTHR21499">
    <property type="entry name" value="ASPARTATE KINASE"/>
    <property type="match status" value="1"/>
</dbReference>
<dbReference type="PROSITE" id="PS00324">
    <property type="entry name" value="ASPARTOKINASE"/>
    <property type="match status" value="1"/>
</dbReference>
<comment type="function">
    <text evidence="1">Catalyzes the phosphorylation of the beta-carboxyl group of aspartic acid with ATP to yield 4-phospho-L-aspartate, which is involved in the branched biosynthetic pathway leading to the biosynthesis of amino acids lysine, threonine, isoleucine and methionine.</text>
</comment>
<comment type="similarity">
    <text evidence="3 11">Belongs to the aspartokinase family.</text>
</comment>
<feature type="domain" description="Aspartate/glutamate/uridylate kinase" evidence="13">
    <location>
        <begin position="10"/>
        <end position="290"/>
    </location>
</feature>
<evidence type="ECO:0000256" key="9">
    <source>
        <dbReference type="ARBA" id="ARBA00022840"/>
    </source>
</evidence>
<dbReference type="UniPathway" id="UPA00051">
    <property type="reaction ID" value="UER00462"/>
</dbReference>
<dbReference type="GO" id="GO:0009089">
    <property type="term" value="P:lysine biosynthetic process via diaminopimelate"/>
    <property type="evidence" value="ECO:0007669"/>
    <property type="project" value="UniProtKB-UniPathway"/>
</dbReference>
<dbReference type="GO" id="GO:0004072">
    <property type="term" value="F:aspartate kinase activity"/>
    <property type="evidence" value="ECO:0007669"/>
    <property type="project" value="UniProtKB-EC"/>
</dbReference>
<evidence type="ECO:0000256" key="4">
    <source>
        <dbReference type="ARBA" id="ARBA00013059"/>
    </source>
</evidence>
<dbReference type="InterPro" id="IPR001341">
    <property type="entry name" value="Asp_kinase"/>
</dbReference>
<keyword evidence="10" id="KW-0220">Diaminopimelate biosynthesis</keyword>
<dbReference type="KEGG" id="rub:GBA63_08220"/>
<name>A0A6G8Q867_9ACTN</name>
<evidence type="ECO:0000256" key="3">
    <source>
        <dbReference type="ARBA" id="ARBA00010122"/>
    </source>
</evidence>
<comment type="pathway">
    <text evidence="12">Amino-acid biosynthesis; L-methionine biosynthesis via de novo pathway; L-homoserine from L-aspartate: step 1/3.</text>
</comment>
<protein>
    <recommendedName>
        <fullName evidence="5 11">Aspartokinase</fullName>
        <ecNumber evidence="4 11">2.7.2.4</ecNumber>
    </recommendedName>
</protein>
<sequence>MRGQVSENPLVIKFGGTSVGTGAAIGRAARIAAEAARERPVVVVVSAMSGVTNLLLGHAAVGATADGSAAEHLRASLAERHLRAMGEAVAPERQPEVEGRVLRLLDELVETAGRPAESVKARRAGIAVFGERLSAEIFAGAVAGAGVPGGVVGADPIATDRRFDEAEVDVAETERRCSRYVAPVLEDGAVAVVPGFVGRAPDGSPTTLGRGGSDLSATVLGRALGSSEVWIMSDVNGVLDADPRLVPDATLMPRLSYHEAHTFAGLGAKILHHKTMEPAAEARLDVLVRNTFAPETPGTRISADFADGDGVRCVALRRKVPMEIPCANGRRSETAMVVCIGSPSEADLKLGLRLLRKAKIRFLHAGFASAGLVFVVNGEQGEDALRLLHGSLVTADSPGVEEVA</sequence>
<dbReference type="SUPFAM" id="SSF53633">
    <property type="entry name" value="Carbamate kinase-like"/>
    <property type="match status" value="1"/>
</dbReference>
<evidence type="ECO:0000256" key="1">
    <source>
        <dbReference type="ARBA" id="ARBA00002843"/>
    </source>
</evidence>
<evidence type="ECO:0000256" key="6">
    <source>
        <dbReference type="ARBA" id="ARBA00022679"/>
    </source>
</evidence>
<evidence type="ECO:0000256" key="7">
    <source>
        <dbReference type="ARBA" id="ARBA00022741"/>
    </source>
</evidence>
<dbReference type="GO" id="GO:0005829">
    <property type="term" value="C:cytosol"/>
    <property type="evidence" value="ECO:0007669"/>
    <property type="project" value="TreeGrafter"/>
</dbReference>
<dbReference type="UniPathway" id="UPA00050">
    <property type="reaction ID" value="UER00461"/>
</dbReference>
<dbReference type="Gene3D" id="3.40.1160.10">
    <property type="entry name" value="Acetylglutamate kinase-like"/>
    <property type="match status" value="1"/>
</dbReference>
<evidence type="ECO:0000256" key="10">
    <source>
        <dbReference type="ARBA" id="ARBA00022915"/>
    </source>
</evidence>
<dbReference type="InterPro" id="IPR001048">
    <property type="entry name" value="Asp/Glu/Uridylate_kinase"/>
</dbReference>
<evidence type="ECO:0000256" key="8">
    <source>
        <dbReference type="ARBA" id="ARBA00022777"/>
    </source>
</evidence>
<organism evidence="14 15">
    <name type="scientific">Rubrobacter tropicus</name>
    <dbReference type="NCBI Taxonomy" id="2653851"/>
    <lineage>
        <taxon>Bacteria</taxon>
        <taxon>Bacillati</taxon>
        <taxon>Actinomycetota</taxon>
        <taxon>Rubrobacteria</taxon>
        <taxon>Rubrobacterales</taxon>
        <taxon>Rubrobacteraceae</taxon>
        <taxon>Rubrobacter</taxon>
    </lineage>
</organism>
<evidence type="ECO:0000256" key="5">
    <source>
        <dbReference type="ARBA" id="ARBA00016273"/>
    </source>
</evidence>
<dbReference type="InterPro" id="IPR036393">
    <property type="entry name" value="AceGlu_kinase-like_sf"/>
</dbReference>
<evidence type="ECO:0000313" key="15">
    <source>
        <dbReference type="Proteomes" id="UP000501452"/>
    </source>
</evidence>
<comment type="pathway">
    <text evidence="2 12">Amino-acid biosynthesis; L-lysine biosynthesis via DAP pathway; (S)-tetrahydrodipicolinate from L-aspartate: step 1/4.</text>
</comment>
<evidence type="ECO:0000256" key="2">
    <source>
        <dbReference type="ARBA" id="ARBA00004766"/>
    </source>
</evidence>
<proteinExistence type="inferred from homology"/>
<evidence type="ECO:0000256" key="12">
    <source>
        <dbReference type="RuleBase" id="RU004249"/>
    </source>
</evidence>
<keyword evidence="8 11" id="KW-0418">Kinase</keyword>
<dbReference type="InterPro" id="IPR018042">
    <property type="entry name" value="Aspartate_kinase_CS"/>
</dbReference>
<keyword evidence="15" id="KW-1185">Reference proteome</keyword>
<evidence type="ECO:0000313" key="14">
    <source>
        <dbReference type="EMBL" id="QIN82628.1"/>
    </source>
</evidence>
<dbReference type="Pfam" id="PF00696">
    <property type="entry name" value="AA_kinase"/>
    <property type="match status" value="1"/>
</dbReference>
<evidence type="ECO:0000259" key="13">
    <source>
        <dbReference type="Pfam" id="PF00696"/>
    </source>
</evidence>